<keyword evidence="4" id="KW-0804">Transcription</keyword>
<dbReference type="Pfam" id="PF03466">
    <property type="entry name" value="LysR_substrate"/>
    <property type="match status" value="1"/>
</dbReference>
<keyword evidence="2" id="KW-0805">Transcription regulation</keyword>
<reference evidence="7" key="1">
    <citation type="submission" date="2016-10" db="EMBL/GenBank/DDBJ databases">
        <authorList>
            <person name="Varghese N."/>
            <person name="Submissions S."/>
        </authorList>
    </citation>
    <scope>NUCLEOTIDE SEQUENCE [LARGE SCALE GENOMIC DNA]</scope>
    <source>
        <strain evidence="7">DSM 3384</strain>
    </source>
</reference>
<dbReference type="InterPro" id="IPR036388">
    <property type="entry name" value="WH-like_DNA-bd_sf"/>
</dbReference>
<comment type="similarity">
    <text evidence="1">Belongs to the LysR transcriptional regulatory family.</text>
</comment>
<dbReference type="EMBL" id="FNLL01000030">
    <property type="protein sequence ID" value="SDU66249.1"/>
    <property type="molecule type" value="Genomic_DNA"/>
</dbReference>
<dbReference type="GO" id="GO:0003677">
    <property type="term" value="F:DNA binding"/>
    <property type="evidence" value="ECO:0007669"/>
    <property type="project" value="UniProtKB-KW"/>
</dbReference>
<dbReference type="InterPro" id="IPR005119">
    <property type="entry name" value="LysR_subst-bd"/>
</dbReference>
<dbReference type="Proteomes" id="UP000199608">
    <property type="component" value="Unassembled WGS sequence"/>
</dbReference>
<dbReference type="GO" id="GO:0005829">
    <property type="term" value="C:cytosol"/>
    <property type="evidence" value="ECO:0007669"/>
    <property type="project" value="TreeGrafter"/>
</dbReference>
<dbReference type="InterPro" id="IPR036390">
    <property type="entry name" value="WH_DNA-bd_sf"/>
</dbReference>
<evidence type="ECO:0000313" key="7">
    <source>
        <dbReference type="Proteomes" id="UP000199608"/>
    </source>
</evidence>
<dbReference type="SUPFAM" id="SSF53850">
    <property type="entry name" value="Periplasmic binding protein-like II"/>
    <property type="match status" value="1"/>
</dbReference>
<sequence length="319" mass="36634">MINLNQLRAFYYVAKHSSHTIAAEKLFISQPAVTAQIKLFENFHDMKLFKKTGRRLILTHLGELLFEQAERIFKIEDEVENILSQMKELNQGLLELGCTKAYAKHIMPSIISIFHRAYPKIKISLQEGNSMTIINSLLEFENEIAVVAQMEVNDPRIKFIPFSMEEIVIVLPVNHPLKQKKEIEFQDIEMEPVIIRGKGSGTRKKIMDLYNHYNATPNILMESNNTEFIMDFVEGGDGISFLVKPSIEKRIKEKKLISRSLKNTKLFLNVSFAYIKNTPLSYAAKAFFDVFKNSFIEETCQSGVVSIMAKILAEHPQNE</sequence>
<dbReference type="PANTHER" id="PTHR30419">
    <property type="entry name" value="HTH-TYPE TRANSCRIPTIONAL REGULATOR YBHD"/>
    <property type="match status" value="1"/>
</dbReference>
<dbReference type="CDD" id="cd05466">
    <property type="entry name" value="PBP2_LTTR_substrate"/>
    <property type="match status" value="1"/>
</dbReference>
<keyword evidence="3 6" id="KW-0238">DNA-binding</keyword>
<evidence type="ECO:0000256" key="2">
    <source>
        <dbReference type="ARBA" id="ARBA00023015"/>
    </source>
</evidence>
<accession>A0A1H2KC53</accession>
<dbReference type="Gene3D" id="1.10.10.10">
    <property type="entry name" value="Winged helix-like DNA-binding domain superfamily/Winged helix DNA-binding domain"/>
    <property type="match status" value="1"/>
</dbReference>
<evidence type="ECO:0000256" key="4">
    <source>
        <dbReference type="ARBA" id="ARBA00023163"/>
    </source>
</evidence>
<dbReference type="Pfam" id="PF00126">
    <property type="entry name" value="HTH_1"/>
    <property type="match status" value="1"/>
</dbReference>
<dbReference type="RefSeq" id="WP_092238690.1">
    <property type="nucleotide sequence ID" value="NZ_FNLL01000030.1"/>
</dbReference>
<protein>
    <submittedName>
        <fullName evidence="6">DNA-binding transcriptional regulator, LysR family</fullName>
    </submittedName>
</protein>
<feature type="domain" description="HTH lysR-type" evidence="5">
    <location>
        <begin position="2"/>
        <end position="59"/>
    </location>
</feature>
<dbReference type="SUPFAM" id="SSF46785">
    <property type="entry name" value="Winged helix' DNA-binding domain"/>
    <property type="match status" value="1"/>
</dbReference>
<name>A0A1H2KC53_9BACT</name>
<evidence type="ECO:0000256" key="3">
    <source>
        <dbReference type="ARBA" id="ARBA00023125"/>
    </source>
</evidence>
<organism evidence="6 7">
    <name type="scientific">Desulfobacula phenolica</name>
    <dbReference type="NCBI Taxonomy" id="90732"/>
    <lineage>
        <taxon>Bacteria</taxon>
        <taxon>Pseudomonadati</taxon>
        <taxon>Thermodesulfobacteriota</taxon>
        <taxon>Desulfobacteria</taxon>
        <taxon>Desulfobacterales</taxon>
        <taxon>Desulfobacteraceae</taxon>
        <taxon>Desulfobacula</taxon>
    </lineage>
</organism>
<dbReference type="PROSITE" id="PS50931">
    <property type="entry name" value="HTH_LYSR"/>
    <property type="match status" value="1"/>
</dbReference>
<proteinExistence type="inferred from homology"/>
<evidence type="ECO:0000256" key="1">
    <source>
        <dbReference type="ARBA" id="ARBA00009437"/>
    </source>
</evidence>
<dbReference type="Gene3D" id="3.40.190.290">
    <property type="match status" value="1"/>
</dbReference>
<dbReference type="PANTHER" id="PTHR30419:SF8">
    <property type="entry name" value="NITROGEN ASSIMILATION TRANSCRIPTIONAL ACTIVATOR-RELATED"/>
    <property type="match status" value="1"/>
</dbReference>
<evidence type="ECO:0000259" key="5">
    <source>
        <dbReference type="PROSITE" id="PS50931"/>
    </source>
</evidence>
<dbReference type="InterPro" id="IPR000847">
    <property type="entry name" value="LysR_HTH_N"/>
</dbReference>
<keyword evidence="7" id="KW-1185">Reference proteome</keyword>
<dbReference type="GO" id="GO:0003700">
    <property type="term" value="F:DNA-binding transcription factor activity"/>
    <property type="evidence" value="ECO:0007669"/>
    <property type="project" value="InterPro"/>
</dbReference>
<dbReference type="AlphaFoldDB" id="A0A1H2KC53"/>
<evidence type="ECO:0000313" key="6">
    <source>
        <dbReference type="EMBL" id="SDU66249.1"/>
    </source>
</evidence>
<gene>
    <name evidence="6" type="ORF">SAMN04487931_1308</name>
</gene>
<dbReference type="InterPro" id="IPR050950">
    <property type="entry name" value="HTH-type_LysR_regulators"/>
</dbReference>